<sequence length="703" mass="80321">LPLISLPTNTITTITTTIIWLPDPFAKVVVDGSGQCHSTDTVKSTLDPKWNQHYDLYIGKTDSITISLWNHKKIHKRQGAGFLGCIRLLSNAISRLKDTGCKPSDNTQHLSLQTRDRIGGGGPVVDCRGLLENEGIPVPCTGVCTRELRCVCKMFVFVCLYRPVFEGCFSEEPLPYSDPTGAAGGGTCRLDSPNQENRLQAQRIRGQDSRGHTHTPQNRPLVNQSPDLPEGYEQRTTVQGQVYFLHTQTGVSTWHDPRIPRDLTSVSCEELGPLPSGWEVRSTVSGRIYFVDHNNRTTQFTDPRLHTIIRYSLTREGEVTLRYERDLVHKLKLLRHELSLQQPQAGHCRIEVSREEIFEESYRQIMKMRPKDLKKRLMVKFRGEEGLDYGGVAREWLYLLCHEMLNPYYGLFQYSTDNIYTLQINPDSSINPDHLSYFHFVGRVMGLAVFHSHYINGGFTLPFYKQLLGKPITLQDLDSTDPELHKSLVWILENDITSVLDHTFCVEHSAFGKFLQHELKPNGRNIPVTEENKKEYVRLYVNWRFLRGIEAQFLALQKGFSELIPQHLLKPFDHKELELIIGGLGKIDLADWKSNTRLKHCAVDSNVVRWFWEAVESFTEERRGRLLQFVTGSTRVPLQGFKALQGAAGPRLFTIHLIDANTDNLPKAHTCFNRIDIPPYESYEKLYEKLLTAVEETCGFAVE</sequence>
<dbReference type="Pfam" id="PF00397">
    <property type="entry name" value="WW"/>
    <property type="match status" value="2"/>
</dbReference>
<dbReference type="FunFam" id="2.20.70.10:FF:000026">
    <property type="entry name" value="E3 ubiquitin-protein ligase"/>
    <property type="match status" value="1"/>
</dbReference>
<evidence type="ECO:0000256" key="10">
    <source>
        <dbReference type="ARBA" id="ARBA00022786"/>
    </source>
</evidence>
<dbReference type="AlphaFoldDB" id="A0A6Q2Y4C3"/>
<dbReference type="InterPro" id="IPR024928">
    <property type="entry name" value="E3_ub_ligase_SMURF1"/>
</dbReference>
<evidence type="ECO:0000256" key="6">
    <source>
        <dbReference type="ARBA" id="ARBA00022475"/>
    </source>
</evidence>
<feature type="domain" description="WW" evidence="16">
    <location>
        <begin position="226"/>
        <end position="259"/>
    </location>
</feature>
<dbReference type="GO" id="GO:0016567">
    <property type="term" value="P:protein ubiquitination"/>
    <property type="evidence" value="ECO:0007669"/>
    <property type="project" value="UniProtKB-UniPathway"/>
</dbReference>
<dbReference type="SMART" id="SM00119">
    <property type="entry name" value="HECTc"/>
    <property type="match status" value="1"/>
</dbReference>
<evidence type="ECO:0000256" key="7">
    <source>
        <dbReference type="ARBA" id="ARBA00022490"/>
    </source>
</evidence>
<reference evidence="18" key="4">
    <citation type="submission" date="2025-09" db="UniProtKB">
        <authorList>
            <consortium name="Ensembl"/>
        </authorList>
    </citation>
    <scope>IDENTIFICATION</scope>
</reference>
<dbReference type="Gene3D" id="2.20.70.10">
    <property type="match status" value="1"/>
</dbReference>
<dbReference type="GO" id="GO:0046332">
    <property type="term" value="F:SMAD binding"/>
    <property type="evidence" value="ECO:0007669"/>
    <property type="project" value="TreeGrafter"/>
</dbReference>
<evidence type="ECO:0000256" key="11">
    <source>
        <dbReference type="ARBA" id="ARBA00023136"/>
    </source>
</evidence>
<comment type="pathway">
    <text evidence="4">Protein modification; protein ubiquitination.</text>
</comment>
<dbReference type="Bgee" id="ENSELUG00000012475">
    <property type="expression patterns" value="Expressed in camera-type eye and 15 other cell types or tissues"/>
</dbReference>
<dbReference type="InterPro" id="IPR001202">
    <property type="entry name" value="WW_dom"/>
</dbReference>
<dbReference type="InterPro" id="IPR050409">
    <property type="entry name" value="E3_ubiq-protein_ligase"/>
</dbReference>
<evidence type="ECO:0000256" key="2">
    <source>
        <dbReference type="ARBA" id="ARBA00004236"/>
    </source>
</evidence>
<keyword evidence="6" id="KW-1003">Cell membrane</keyword>
<dbReference type="SMART" id="SM00239">
    <property type="entry name" value="C2"/>
    <property type="match status" value="1"/>
</dbReference>
<keyword evidence="9" id="KW-0677">Repeat</keyword>
<reference evidence="18" key="3">
    <citation type="submission" date="2025-08" db="UniProtKB">
        <authorList>
            <consortium name="Ensembl"/>
        </authorList>
    </citation>
    <scope>IDENTIFICATION</scope>
</reference>
<dbReference type="PANTHER" id="PTHR11254">
    <property type="entry name" value="HECT DOMAIN UBIQUITIN-PROTEIN LIGASE"/>
    <property type="match status" value="1"/>
</dbReference>
<dbReference type="FunFam" id="2.60.40.150:FF:000024">
    <property type="entry name" value="E3 ubiquitin-protein ligase"/>
    <property type="match status" value="1"/>
</dbReference>
<feature type="domain" description="WW" evidence="16">
    <location>
        <begin position="272"/>
        <end position="305"/>
    </location>
</feature>
<evidence type="ECO:0000256" key="4">
    <source>
        <dbReference type="ARBA" id="ARBA00004906"/>
    </source>
</evidence>
<feature type="compositionally biased region" description="Polar residues" evidence="14">
    <location>
        <begin position="214"/>
        <end position="226"/>
    </location>
</feature>
<dbReference type="Proteomes" id="UP000265140">
    <property type="component" value="Chromosome 11"/>
</dbReference>
<dbReference type="Gene3D" id="2.60.40.150">
    <property type="entry name" value="C2 domain"/>
    <property type="match status" value="1"/>
</dbReference>
<protein>
    <recommendedName>
        <fullName evidence="5">HECT-type E3 ubiquitin transferase</fullName>
        <ecNumber evidence="5">2.3.2.26</ecNumber>
    </recommendedName>
</protein>
<reference evidence="19" key="1">
    <citation type="journal article" date="2014" name="PLoS ONE">
        <title>The genome and linkage map of the northern pike (Esox lucius): conserved synteny revealed between the salmonid sister group and the Neoteleostei.</title>
        <authorList>
            <person name="Rondeau E.B."/>
            <person name="Minkley D.R."/>
            <person name="Leong J.S."/>
            <person name="Messmer A.M."/>
            <person name="Jantzen J.R."/>
            <person name="von Schalburg K.R."/>
            <person name="Lemon C."/>
            <person name="Bird N.H."/>
            <person name="Koop B.F."/>
        </authorList>
    </citation>
    <scope>NUCLEOTIDE SEQUENCE</scope>
</reference>
<dbReference type="InterPro" id="IPR035892">
    <property type="entry name" value="C2_domain_sf"/>
</dbReference>
<dbReference type="Gene3D" id="3.30.2410.10">
    <property type="entry name" value="Hect, E3 ligase catalytic domain"/>
    <property type="match status" value="1"/>
</dbReference>
<dbReference type="GeneTree" id="ENSGT00940000158690"/>
<organism evidence="18 19">
    <name type="scientific">Esox lucius</name>
    <name type="common">Northern pike</name>
    <dbReference type="NCBI Taxonomy" id="8010"/>
    <lineage>
        <taxon>Eukaryota</taxon>
        <taxon>Metazoa</taxon>
        <taxon>Chordata</taxon>
        <taxon>Craniata</taxon>
        <taxon>Vertebrata</taxon>
        <taxon>Euteleostomi</taxon>
        <taxon>Actinopterygii</taxon>
        <taxon>Neopterygii</taxon>
        <taxon>Teleostei</taxon>
        <taxon>Protacanthopterygii</taxon>
        <taxon>Esociformes</taxon>
        <taxon>Esocidae</taxon>
        <taxon>Esox</taxon>
    </lineage>
</organism>
<evidence type="ECO:0000313" key="19">
    <source>
        <dbReference type="Proteomes" id="UP000265140"/>
    </source>
</evidence>
<evidence type="ECO:0000313" key="18">
    <source>
        <dbReference type="Ensembl" id="ENSELUP00000060759.2"/>
    </source>
</evidence>
<evidence type="ECO:0000259" key="16">
    <source>
        <dbReference type="PROSITE" id="PS50020"/>
    </source>
</evidence>
<reference evidence="18" key="2">
    <citation type="submission" date="2020-02" db="EMBL/GenBank/DDBJ databases">
        <title>Esox lucius (northern pike) genome, fEsoLuc1, primary haplotype.</title>
        <authorList>
            <person name="Myers G."/>
            <person name="Karagic N."/>
            <person name="Meyer A."/>
            <person name="Pippel M."/>
            <person name="Reichard M."/>
            <person name="Winkler S."/>
            <person name="Tracey A."/>
            <person name="Sims Y."/>
            <person name="Howe K."/>
            <person name="Rhie A."/>
            <person name="Formenti G."/>
            <person name="Durbin R."/>
            <person name="Fedrigo O."/>
            <person name="Jarvis E.D."/>
        </authorList>
    </citation>
    <scope>NUCLEOTIDE SEQUENCE [LARGE SCALE GENOMIC DNA]</scope>
</reference>
<evidence type="ECO:0000256" key="3">
    <source>
        <dbReference type="ARBA" id="ARBA00004496"/>
    </source>
</evidence>
<dbReference type="InterPro" id="IPR000008">
    <property type="entry name" value="C2_dom"/>
</dbReference>
<name>A0A6Q2Y4C3_ESOLU</name>
<keyword evidence="10 13" id="KW-0833">Ubl conjugation pathway</keyword>
<dbReference type="Ensembl" id="ENSELUT00000067843.2">
    <property type="protein sequence ID" value="ENSELUP00000060759.2"/>
    <property type="gene ID" value="ENSELUG00000012475.3"/>
</dbReference>
<dbReference type="CDD" id="cd00078">
    <property type="entry name" value="HECTc"/>
    <property type="match status" value="1"/>
</dbReference>
<dbReference type="GO" id="GO:0005886">
    <property type="term" value="C:plasma membrane"/>
    <property type="evidence" value="ECO:0007669"/>
    <property type="project" value="UniProtKB-SubCell"/>
</dbReference>
<evidence type="ECO:0000256" key="12">
    <source>
        <dbReference type="PIRSR" id="PIRSR001569-1"/>
    </source>
</evidence>
<keyword evidence="7" id="KW-0963">Cytoplasm</keyword>
<proteinExistence type="predicted"/>
<dbReference type="SUPFAM" id="SSF51045">
    <property type="entry name" value="WW domain"/>
    <property type="match status" value="2"/>
</dbReference>
<dbReference type="InterPro" id="IPR000569">
    <property type="entry name" value="HECT_dom"/>
</dbReference>
<evidence type="ECO:0000256" key="9">
    <source>
        <dbReference type="ARBA" id="ARBA00022737"/>
    </source>
</evidence>
<feature type="domain" description="HECT" evidence="17">
    <location>
        <begin position="369"/>
        <end position="703"/>
    </location>
</feature>
<evidence type="ECO:0000256" key="14">
    <source>
        <dbReference type="SAM" id="MobiDB-lite"/>
    </source>
</evidence>
<dbReference type="PIRSF" id="PIRSF001569">
    <property type="entry name" value="E3_ub_ligase_SMURF1"/>
    <property type="match status" value="1"/>
</dbReference>
<dbReference type="UniPathway" id="UPA00143"/>
<evidence type="ECO:0000256" key="5">
    <source>
        <dbReference type="ARBA" id="ARBA00012485"/>
    </source>
</evidence>
<evidence type="ECO:0000256" key="8">
    <source>
        <dbReference type="ARBA" id="ARBA00022679"/>
    </source>
</evidence>
<dbReference type="GO" id="GO:0061630">
    <property type="term" value="F:ubiquitin protein ligase activity"/>
    <property type="evidence" value="ECO:0007669"/>
    <property type="project" value="UniProtKB-EC"/>
</dbReference>
<dbReference type="EC" id="2.3.2.26" evidence="5"/>
<dbReference type="CDD" id="cd00201">
    <property type="entry name" value="WW"/>
    <property type="match status" value="2"/>
</dbReference>
<keyword evidence="11" id="KW-0472">Membrane</keyword>
<dbReference type="GO" id="GO:0030514">
    <property type="term" value="P:negative regulation of BMP signaling pathway"/>
    <property type="evidence" value="ECO:0007669"/>
    <property type="project" value="TreeGrafter"/>
</dbReference>
<dbReference type="InterPro" id="IPR036020">
    <property type="entry name" value="WW_dom_sf"/>
</dbReference>
<dbReference type="PROSITE" id="PS50020">
    <property type="entry name" value="WW_DOMAIN_2"/>
    <property type="match status" value="2"/>
</dbReference>
<feature type="domain" description="C2" evidence="15">
    <location>
        <begin position="1"/>
        <end position="108"/>
    </location>
</feature>
<feature type="region of interest" description="Disordered" evidence="14">
    <location>
        <begin position="202"/>
        <end position="231"/>
    </location>
</feature>
<dbReference type="InterPro" id="IPR035983">
    <property type="entry name" value="Hect_E3_ubiquitin_ligase"/>
</dbReference>
<gene>
    <name evidence="18" type="primary">SMURF1</name>
</gene>
<evidence type="ECO:0000256" key="13">
    <source>
        <dbReference type="PROSITE-ProRule" id="PRU00104"/>
    </source>
</evidence>
<keyword evidence="19" id="KW-1185">Reference proteome</keyword>
<dbReference type="SMART" id="SM00456">
    <property type="entry name" value="WW"/>
    <property type="match status" value="2"/>
</dbReference>
<dbReference type="Pfam" id="PF00632">
    <property type="entry name" value="HECT"/>
    <property type="match status" value="1"/>
</dbReference>
<keyword evidence="8" id="KW-0808">Transferase</keyword>
<accession>A0A6Q2Y4C3</accession>
<comment type="catalytic activity">
    <reaction evidence="1">
        <text>S-ubiquitinyl-[E2 ubiquitin-conjugating enzyme]-L-cysteine + [acceptor protein]-L-lysine = [E2 ubiquitin-conjugating enzyme]-L-cysteine + N(6)-ubiquitinyl-[acceptor protein]-L-lysine.</text>
        <dbReference type="EC" id="2.3.2.26"/>
    </reaction>
</comment>
<dbReference type="FunFam" id="3.30.2160.10:FF:000001">
    <property type="entry name" value="E3 ubiquitin-protein ligase NEDD4-like"/>
    <property type="match status" value="1"/>
</dbReference>
<dbReference type="PROSITE" id="PS50237">
    <property type="entry name" value="HECT"/>
    <property type="match status" value="1"/>
</dbReference>
<dbReference type="Gene3D" id="3.90.1750.10">
    <property type="entry name" value="Hect, E3 ligase catalytic domains"/>
    <property type="match status" value="1"/>
</dbReference>
<feature type="active site" description="Glycyl thioester intermediate" evidence="12 13">
    <location>
        <position position="671"/>
    </location>
</feature>
<dbReference type="GO" id="GO:0043161">
    <property type="term" value="P:proteasome-mediated ubiquitin-dependent protein catabolic process"/>
    <property type="evidence" value="ECO:0007669"/>
    <property type="project" value="TreeGrafter"/>
</dbReference>
<dbReference type="FunFam" id="3.30.2410.10:FF:000014">
    <property type="entry name" value="E3 ubiquitin-protein ligase SMURF1"/>
    <property type="match status" value="1"/>
</dbReference>
<comment type="subcellular location">
    <subcellularLocation>
        <location evidence="2">Cell membrane</location>
    </subcellularLocation>
    <subcellularLocation>
        <location evidence="3">Cytoplasm</location>
    </subcellularLocation>
</comment>
<dbReference type="PROSITE" id="PS50004">
    <property type="entry name" value="C2"/>
    <property type="match status" value="1"/>
</dbReference>
<dbReference type="GO" id="GO:0005829">
    <property type="term" value="C:cytosol"/>
    <property type="evidence" value="ECO:0007669"/>
    <property type="project" value="UniProtKB-ARBA"/>
</dbReference>
<dbReference type="SUPFAM" id="SSF49562">
    <property type="entry name" value="C2 domain (Calcium/lipid-binding domain, CaLB)"/>
    <property type="match status" value="1"/>
</dbReference>
<evidence type="ECO:0000259" key="15">
    <source>
        <dbReference type="PROSITE" id="PS50004"/>
    </source>
</evidence>
<dbReference type="FunFam" id="2.20.70.10:FF:000017">
    <property type="entry name" value="E3 ubiquitin-protein ligase"/>
    <property type="match status" value="1"/>
</dbReference>
<dbReference type="PANTHER" id="PTHR11254:SF293">
    <property type="entry name" value="E3 UBIQUITIN-PROTEIN LIGASE SMURF1"/>
    <property type="match status" value="1"/>
</dbReference>
<evidence type="ECO:0000256" key="1">
    <source>
        <dbReference type="ARBA" id="ARBA00000885"/>
    </source>
</evidence>
<evidence type="ECO:0000259" key="17">
    <source>
        <dbReference type="PROSITE" id="PS50237"/>
    </source>
</evidence>
<dbReference type="SUPFAM" id="SSF56204">
    <property type="entry name" value="Hect, E3 ligase catalytic domain"/>
    <property type="match status" value="1"/>
</dbReference>
<dbReference type="Pfam" id="PF00168">
    <property type="entry name" value="C2"/>
    <property type="match status" value="1"/>
</dbReference>
<dbReference type="FunFam" id="3.90.1750.10:FF:000007">
    <property type="entry name" value="E3 ubiquitin-protein ligase SMURF2"/>
    <property type="match status" value="1"/>
</dbReference>
<dbReference type="Gene3D" id="3.30.2160.10">
    <property type="entry name" value="Hect, E3 ligase catalytic domain"/>
    <property type="match status" value="1"/>
</dbReference>
<dbReference type="PROSITE" id="PS01159">
    <property type="entry name" value="WW_DOMAIN_1"/>
    <property type="match status" value="1"/>
</dbReference>